<proteinExistence type="predicted"/>
<keyword evidence="1" id="KW-0812">Transmembrane</keyword>
<name>A0A6I2MA91_9BACI</name>
<protein>
    <submittedName>
        <fullName evidence="2">DUF624 domain-containing protein</fullName>
    </submittedName>
</protein>
<evidence type="ECO:0000313" key="3">
    <source>
        <dbReference type="Proteomes" id="UP000441585"/>
    </source>
</evidence>
<dbReference type="Pfam" id="PF04854">
    <property type="entry name" value="DUF624"/>
    <property type="match status" value="1"/>
</dbReference>
<evidence type="ECO:0000313" key="2">
    <source>
        <dbReference type="EMBL" id="MRX54264.1"/>
    </source>
</evidence>
<dbReference type="InterPro" id="IPR006938">
    <property type="entry name" value="DUF624"/>
</dbReference>
<dbReference type="AlphaFoldDB" id="A0A6I2MA91"/>
<accession>A0A6I2MA91</accession>
<feature type="transmembrane region" description="Helical" evidence="1">
    <location>
        <begin position="49"/>
        <end position="69"/>
    </location>
</feature>
<organism evidence="2 3">
    <name type="scientific">Metabacillus idriensis</name>
    <dbReference type="NCBI Taxonomy" id="324768"/>
    <lineage>
        <taxon>Bacteria</taxon>
        <taxon>Bacillati</taxon>
        <taxon>Bacillota</taxon>
        <taxon>Bacilli</taxon>
        <taxon>Bacillales</taxon>
        <taxon>Bacillaceae</taxon>
        <taxon>Metabacillus</taxon>
    </lineage>
</organism>
<feature type="transmembrane region" description="Helical" evidence="1">
    <location>
        <begin position="20"/>
        <end position="43"/>
    </location>
</feature>
<gene>
    <name evidence="2" type="ORF">GJU41_09790</name>
</gene>
<dbReference type="RefSeq" id="WP_154318472.1">
    <property type="nucleotide sequence ID" value="NZ_CAJGAA010000002.1"/>
</dbReference>
<keyword evidence="1" id="KW-1133">Transmembrane helix</keyword>
<feature type="transmembrane region" description="Helical" evidence="1">
    <location>
        <begin position="166"/>
        <end position="184"/>
    </location>
</feature>
<comment type="caution">
    <text evidence="2">The sequence shown here is derived from an EMBL/GenBank/DDBJ whole genome shotgun (WGS) entry which is preliminary data.</text>
</comment>
<feature type="transmembrane region" description="Helical" evidence="1">
    <location>
        <begin position="190"/>
        <end position="207"/>
    </location>
</feature>
<feature type="transmembrane region" description="Helical" evidence="1">
    <location>
        <begin position="99"/>
        <end position="119"/>
    </location>
</feature>
<reference evidence="2 3" key="1">
    <citation type="submission" date="2019-11" db="EMBL/GenBank/DDBJ databases">
        <title>Bacillus idriensis genome.</title>
        <authorList>
            <person name="Konopka E.N."/>
            <person name="Newman J.D."/>
        </authorList>
    </citation>
    <scope>NUCLEOTIDE SEQUENCE [LARGE SCALE GENOMIC DNA]</scope>
    <source>
        <strain evidence="2 3">DSM 19097</strain>
    </source>
</reference>
<dbReference type="EMBL" id="WKKF01000002">
    <property type="protein sequence ID" value="MRX54264.1"/>
    <property type="molecule type" value="Genomic_DNA"/>
</dbReference>
<keyword evidence="3" id="KW-1185">Reference proteome</keyword>
<keyword evidence="1" id="KW-0472">Membrane</keyword>
<sequence>MIKQLNQTGFFYRLMQYGYWFLVSNLYFSIALLPALVILMIEWDTKNMLLWVLLYVTLLPIGPFAAALFGTMGKLMRAGYLSVTRDFFRLLKENFKSSFILWSFQLFICIVITADLILLSGASELFISALYVLLIMNIIMMFYLYPLLSRFCISRLEAVRTSIGLTFLKLKNTLFIMSALAIWGASIHFFQIYAITLLISPFFYVIMRIHKKMFEEIEGKILEKEKR</sequence>
<evidence type="ECO:0000256" key="1">
    <source>
        <dbReference type="SAM" id="Phobius"/>
    </source>
</evidence>
<dbReference type="Proteomes" id="UP000441585">
    <property type="component" value="Unassembled WGS sequence"/>
</dbReference>
<feature type="transmembrane region" description="Helical" evidence="1">
    <location>
        <begin position="125"/>
        <end position="145"/>
    </location>
</feature>